<comment type="cofactor">
    <cofactor evidence="2">
        <name>Mg(2+)</name>
        <dbReference type="ChEBI" id="CHEBI:18420"/>
    </cofactor>
</comment>
<keyword evidence="4" id="KW-0479">Metal-binding</keyword>
<keyword evidence="5 9" id="KW-0378">Hydrolase</keyword>
<evidence type="ECO:0000256" key="2">
    <source>
        <dbReference type="ARBA" id="ARBA00001946"/>
    </source>
</evidence>
<dbReference type="InterPro" id="IPR001932">
    <property type="entry name" value="PPM-type_phosphatase-like_dom"/>
</dbReference>
<organism evidence="11 12">
    <name type="scientific">Cinnamomum micranthum f. kanehirae</name>
    <dbReference type="NCBI Taxonomy" id="337451"/>
    <lineage>
        <taxon>Eukaryota</taxon>
        <taxon>Viridiplantae</taxon>
        <taxon>Streptophyta</taxon>
        <taxon>Embryophyta</taxon>
        <taxon>Tracheophyta</taxon>
        <taxon>Spermatophyta</taxon>
        <taxon>Magnoliopsida</taxon>
        <taxon>Magnoliidae</taxon>
        <taxon>Laurales</taxon>
        <taxon>Lauraceae</taxon>
        <taxon>Cinnamomum</taxon>
    </lineage>
</organism>
<evidence type="ECO:0000256" key="5">
    <source>
        <dbReference type="ARBA" id="ARBA00022801"/>
    </source>
</evidence>
<feature type="domain" description="PPM-type phosphatase" evidence="10">
    <location>
        <begin position="97"/>
        <end position="388"/>
    </location>
</feature>
<evidence type="ECO:0000313" key="11">
    <source>
        <dbReference type="EMBL" id="RWR81586.1"/>
    </source>
</evidence>
<dbReference type="Proteomes" id="UP000283530">
    <property type="component" value="Unassembled WGS sequence"/>
</dbReference>
<evidence type="ECO:0000256" key="3">
    <source>
        <dbReference type="ARBA" id="ARBA00013081"/>
    </source>
</evidence>
<dbReference type="Gene3D" id="3.60.40.10">
    <property type="entry name" value="PPM-type phosphatase domain"/>
    <property type="match status" value="1"/>
</dbReference>
<gene>
    <name evidence="11" type="ORF">CKAN_01027700</name>
</gene>
<comment type="similarity">
    <text evidence="9">Belongs to the PP2C family.</text>
</comment>
<proteinExistence type="inferred from homology"/>
<evidence type="ECO:0000256" key="6">
    <source>
        <dbReference type="ARBA" id="ARBA00022842"/>
    </source>
</evidence>
<dbReference type="CDD" id="cd00143">
    <property type="entry name" value="PP2Cc"/>
    <property type="match status" value="1"/>
</dbReference>
<dbReference type="PANTHER" id="PTHR47992">
    <property type="entry name" value="PROTEIN PHOSPHATASE"/>
    <property type="match status" value="1"/>
</dbReference>
<dbReference type="STRING" id="337451.A0A443NSW5"/>
<reference evidence="11 12" key="1">
    <citation type="journal article" date="2019" name="Nat. Plants">
        <title>Stout camphor tree genome fills gaps in understanding of flowering plant genome evolution.</title>
        <authorList>
            <person name="Chaw S.M."/>
            <person name="Liu Y.C."/>
            <person name="Wu Y.W."/>
            <person name="Wang H.Y."/>
            <person name="Lin C.I."/>
            <person name="Wu C.S."/>
            <person name="Ke H.M."/>
            <person name="Chang L.Y."/>
            <person name="Hsu C.Y."/>
            <person name="Yang H.T."/>
            <person name="Sudianto E."/>
            <person name="Hsu M.H."/>
            <person name="Wu K.P."/>
            <person name="Wang L.N."/>
            <person name="Leebens-Mack J.H."/>
            <person name="Tsai I.J."/>
        </authorList>
    </citation>
    <scope>NUCLEOTIDE SEQUENCE [LARGE SCALE GENOMIC DNA]</scope>
    <source>
        <strain evidence="12">cv. Chaw 1501</strain>
        <tissue evidence="11">Young leaves</tissue>
    </source>
</reference>
<dbReference type="OrthoDB" id="10264738at2759"/>
<dbReference type="PROSITE" id="PS51746">
    <property type="entry name" value="PPM_2"/>
    <property type="match status" value="1"/>
</dbReference>
<dbReference type="InterPro" id="IPR036457">
    <property type="entry name" value="PPM-type-like_dom_sf"/>
</dbReference>
<sequence>MAEICCDVVSENEEPPQYKSSSRAARRRRIEIRRFKFVAGSVSPTESDCCKRLKTEASSLQRKCENTVEDGGGDGKVEDKPNLSSDLPPVFCDSFPKFGVTSICGRRRDMEDAVSIHPLFFRRELQISARFHFFGLYDGHGCSHVAMCCKERLHKLVAEELGYVEASLDWKGALDRSFSRMDAEVSGGGRKEQLASNCRCELQTPQCDAVGSTAVIALLAPDKIIVANCGDSRALLCRNGKPIPLSSDHKPDRPDELLRIQAAGGRVIYWDGPRVLGVLAMSRAIGARDNYLKPFVTSEPEVRVVERGGEDECLILASDGLWDVVSNETACDIVRMCLRGRRSPGCGGDEEGSSSSSDRACSDASMLLTKLALARQSMDNISVVVVDLRVRT</sequence>
<dbReference type="SUPFAM" id="SSF81606">
    <property type="entry name" value="PP2C-like"/>
    <property type="match status" value="1"/>
</dbReference>
<evidence type="ECO:0000256" key="8">
    <source>
        <dbReference type="ARBA" id="ARBA00023211"/>
    </source>
</evidence>
<dbReference type="PROSITE" id="PS01032">
    <property type="entry name" value="PPM_1"/>
    <property type="match status" value="1"/>
</dbReference>
<dbReference type="FunFam" id="3.60.40.10:FF:000291">
    <property type="entry name" value="Protein phosphatase 2C 50"/>
    <property type="match status" value="1"/>
</dbReference>
<keyword evidence="7 9" id="KW-0904">Protein phosphatase</keyword>
<dbReference type="GO" id="GO:0046872">
    <property type="term" value="F:metal ion binding"/>
    <property type="evidence" value="ECO:0007669"/>
    <property type="project" value="UniProtKB-KW"/>
</dbReference>
<dbReference type="InterPro" id="IPR015655">
    <property type="entry name" value="PP2C"/>
</dbReference>
<comment type="caution">
    <text evidence="11">The sequence shown here is derived from an EMBL/GenBank/DDBJ whole genome shotgun (WGS) entry which is preliminary data.</text>
</comment>
<keyword evidence="6" id="KW-0460">Magnesium</keyword>
<dbReference type="AlphaFoldDB" id="A0A443NSW5"/>
<evidence type="ECO:0000256" key="4">
    <source>
        <dbReference type="ARBA" id="ARBA00022723"/>
    </source>
</evidence>
<evidence type="ECO:0000259" key="10">
    <source>
        <dbReference type="PROSITE" id="PS51746"/>
    </source>
</evidence>
<dbReference type="EC" id="3.1.3.16" evidence="3"/>
<accession>A0A443NSW5</accession>
<dbReference type="InterPro" id="IPR000222">
    <property type="entry name" value="PP2C_BS"/>
</dbReference>
<keyword evidence="8" id="KW-0464">Manganese</keyword>
<evidence type="ECO:0000256" key="1">
    <source>
        <dbReference type="ARBA" id="ARBA00001936"/>
    </source>
</evidence>
<dbReference type="Pfam" id="PF00481">
    <property type="entry name" value="PP2C"/>
    <property type="match status" value="1"/>
</dbReference>
<evidence type="ECO:0000256" key="9">
    <source>
        <dbReference type="RuleBase" id="RU003465"/>
    </source>
</evidence>
<evidence type="ECO:0000256" key="7">
    <source>
        <dbReference type="ARBA" id="ARBA00022912"/>
    </source>
</evidence>
<name>A0A443NSW5_9MAGN</name>
<comment type="cofactor">
    <cofactor evidence="1">
        <name>Mn(2+)</name>
        <dbReference type="ChEBI" id="CHEBI:29035"/>
    </cofactor>
</comment>
<protein>
    <recommendedName>
        <fullName evidence="3">protein-serine/threonine phosphatase</fullName>
        <ecNumber evidence="3">3.1.3.16</ecNumber>
    </recommendedName>
</protein>
<dbReference type="SMART" id="SM00332">
    <property type="entry name" value="PP2Cc"/>
    <property type="match status" value="1"/>
</dbReference>
<dbReference type="GO" id="GO:0004722">
    <property type="term" value="F:protein serine/threonine phosphatase activity"/>
    <property type="evidence" value="ECO:0007669"/>
    <property type="project" value="UniProtKB-EC"/>
</dbReference>
<evidence type="ECO:0000313" key="12">
    <source>
        <dbReference type="Proteomes" id="UP000283530"/>
    </source>
</evidence>
<keyword evidence="12" id="KW-1185">Reference proteome</keyword>
<dbReference type="EMBL" id="QPKB01000004">
    <property type="protein sequence ID" value="RWR81586.1"/>
    <property type="molecule type" value="Genomic_DNA"/>
</dbReference>